<accession>A0A2T2WGV1</accession>
<evidence type="ECO:0000313" key="1">
    <source>
        <dbReference type="EMBL" id="PSR21463.1"/>
    </source>
</evidence>
<dbReference type="EMBL" id="PXYV01000033">
    <property type="protein sequence ID" value="PSR21463.1"/>
    <property type="molecule type" value="Genomic_DNA"/>
</dbReference>
<comment type="caution">
    <text evidence="1">The sequence shown here is derived from an EMBL/GenBank/DDBJ whole genome shotgun (WGS) entry which is preliminary data.</text>
</comment>
<evidence type="ECO:0000313" key="2">
    <source>
        <dbReference type="Proteomes" id="UP000241848"/>
    </source>
</evidence>
<dbReference type="Proteomes" id="UP000241848">
    <property type="component" value="Unassembled WGS sequence"/>
</dbReference>
<dbReference type="AlphaFoldDB" id="A0A2T2WGV1"/>
<organism evidence="1 2">
    <name type="scientific">Sulfobacillus acidophilus</name>
    <dbReference type="NCBI Taxonomy" id="53633"/>
    <lineage>
        <taxon>Bacteria</taxon>
        <taxon>Bacillati</taxon>
        <taxon>Bacillota</taxon>
        <taxon>Clostridia</taxon>
        <taxon>Eubacteriales</taxon>
        <taxon>Clostridiales Family XVII. Incertae Sedis</taxon>
        <taxon>Sulfobacillus</taxon>
    </lineage>
</organism>
<reference evidence="1 2" key="1">
    <citation type="journal article" date="2014" name="BMC Genomics">
        <title>Comparison of environmental and isolate Sulfobacillus genomes reveals diverse carbon, sulfur, nitrogen, and hydrogen metabolisms.</title>
        <authorList>
            <person name="Justice N.B."/>
            <person name="Norman A."/>
            <person name="Brown C.T."/>
            <person name="Singh A."/>
            <person name="Thomas B.C."/>
            <person name="Banfield J.F."/>
        </authorList>
    </citation>
    <scope>NUCLEOTIDE SEQUENCE [LARGE SCALE GENOMIC DNA]</scope>
    <source>
        <strain evidence="1">AMDSBA3</strain>
    </source>
</reference>
<name>A0A2T2WGV1_9FIRM</name>
<sequence length="98" mass="11413">MASLWDEVGAAVHKTPHQVEIEALHAWISHELAETDREIISYVRKYRVVHPEQIEQAIRDGRLDGHPAWEDMIDWMNLIAYREQLLTLQTNLASETKP</sequence>
<protein>
    <submittedName>
        <fullName evidence="1">Uncharacterized protein</fullName>
    </submittedName>
</protein>
<proteinExistence type="predicted"/>
<gene>
    <name evidence="1" type="ORF">C7B45_10565</name>
</gene>